<feature type="transmembrane region" description="Helical" evidence="10">
    <location>
        <begin position="641"/>
        <end position="666"/>
    </location>
</feature>
<dbReference type="Gene3D" id="1.20.1440.130">
    <property type="entry name" value="VKOR domain"/>
    <property type="match status" value="1"/>
</dbReference>
<evidence type="ECO:0000256" key="7">
    <source>
        <dbReference type="ARBA" id="ARBA00023136"/>
    </source>
</evidence>
<name>A0ABU4A195_9SPHN</name>
<comment type="caution">
    <text evidence="14">The sequence shown here is derived from an EMBL/GenBank/DDBJ whole genome shotgun (WGS) entry which is preliminary data.</text>
</comment>
<reference evidence="15" key="1">
    <citation type="journal article" date="2022" name="J Environ Chem Eng">
        <title>Biodegradation of petroleum oil using a constructed nonpathogenic and heavy metal-tolerant bacterial consortium isolated from marine sponges.</title>
        <authorList>
            <person name="Dechsakulwatana C."/>
            <person name="Rungsihiranrut A."/>
            <person name="Muangchinda C."/>
            <person name="Ningthoujam R."/>
            <person name="Klankeo P."/>
            <person name="Pinyakong O."/>
        </authorList>
    </citation>
    <scope>NUCLEOTIDE SEQUENCE [LARGE SCALE GENOMIC DNA]</scope>
    <source>
        <strain evidence="15">MO2-4</strain>
    </source>
</reference>
<feature type="transmembrane region" description="Helical" evidence="10">
    <location>
        <begin position="798"/>
        <end position="815"/>
    </location>
</feature>
<dbReference type="InterPro" id="IPR038354">
    <property type="entry name" value="VKOR_sf"/>
</dbReference>
<keyword evidence="4" id="KW-0874">Quinone</keyword>
<gene>
    <name evidence="14" type="ORF">O0R41_18270</name>
</gene>
<dbReference type="Pfam" id="PF01370">
    <property type="entry name" value="Epimerase"/>
    <property type="match status" value="1"/>
</dbReference>
<comment type="similarity">
    <text evidence="2">Belongs to the VKOR family.</text>
</comment>
<dbReference type="EMBL" id="JAPTHD010000012">
    <property type="protein sequence ID" value="MDV5825555.1"/>
    <property type="molecule type" value="Genomic_DNA"/>
</dbReference>
<dbReference type="Proteomes" id="UP001185984">
    <property type="component" value="Unassembled WGS sequence"/>
</dbReference>
<feature type="domain" description="Vitamin K epoxide reductase" evidence="13">
    <location>
        <begin position="527"/>
        <end position="661"/>
    </location>
</feature>
<proteinExistence type="inferred from homology"/>
<evidence type="ECO:0000259" key="12">
    <source>
        <dbReference type="Pfam" id="PF03779"/>
    </source>
</evidence>
<evidence type="ECO:0000259" key="11">
    <source>
        <dbReference type="Pfam" id="PF01370"/>
    </source>
</evidence>
<dbReference type="InterPro" id="IPR001509">
    <property type="entry name" value="Epimerase_deHydtase"/>
</dbReference>
<dbReference type="Gene3D" id="3.40.50.720">
    <property type="entry name" value="NAD(P)-binding Rossmann-like Domain"/>
    <property type="match status" value="1"/>
</dbReference>
<dbReference type="InterPro" id="IPR005530">
    <property type="entry name" value="SPW"/>
</dbReference>
<feature type="transmembrane region" description="Helical" evidence="10">
    <location>
        <begin position="613"/>
        <end position="635"/>
    </location>
</feature>
<dbReference type="CDD" id="cd12919">
    <property type="entry name" value="VKOR_2"/>
    <property type="match status" value="1"/>
</dbReference>
<keyword evidence="15" id="KW-1185">Reference proteome</keyword>
<keyword evidence="5 10" id="KW-1133">Transmembrane helix</keyword>
<evidence type="ECO:0000259" key="13">
    <source>
        <dbReference type="Pfam" id="PF07884"/>
    </source>
</evidence>
<dbReference type="RefSeq" id="WP_317517975.1">
    <property type="nucleotide sequence ID" value="NZ_JAPTHD010000012.1"/>
</dbReference>
<evidence type="ECO:0000256" key="6">
    <source>
        <dbReference type="ARBA" id="ARBA00023002"/>
    </source>
</evidence>
<dbReference type="PANTHER" id="PTHR43245">
    <property type="entry name" value="BIFUNCTIONAL POLYMYXIN RESISTANCE PROTEIN ARNA"/>
    <property type="match status" value="1"/>
</dbReference>
<dbReference type="SUPFAM" id="SSF51735">
    <property type="entry name" value="NAD(P)-binding Rossmann-fold domains"/>
    <property type="match status" value="1"/>
</dbReference>
<feature type="transmembrane region" description="Helical" evidence="10">
    <location>
        <begin position="749"/>
        <end position="768"/>
    </location>
</feature>
<dbReference type="InterPro" id="IPR036291">
    <property type="entry name" value="NAD(P)-bd_dom_sf"/>
</dbReference>
<keyword evidence="3 10" id="KW-0812">Transmembrane</keyword>
<dbReference type="Pfam" id="PF03779">
    <property type="entry name" value="SPW"/>
    <property type="match status" value="1"/>
</dbReference>
<evidence type="ECO:0000256" key="8">
    <source>
        <dbReference type="ARBA" id="ARBA00023157"/>
    </source>
</evidence>
<evidence type="ECO:0000313" key="14">
    <source>
        <dbReference type="EMBL" id="MDV5825555.1"/>
    </source>
</evidence>
<feature type="domain" description="NAD-dependent epimerase/dehydratase" evidence="11">
    <location>
        <begin position="18"/>
        <end position="247"/>
    </location>
</feature>
<keyword evidence="6" id="KW-0560">Oxidoreductase</keyword>
<feature type="transmembrane region" description="Helical" evidence="10">
    <location>
        <begin position="425"/>
        <end position="446"/>
    </location>
</feature>
<evidence type="ECO:0000313" key="15">
    <source>
        <dbReference type="Proteomes" id="UP001185984"/>
    </source>
</evidence>
<dbReference type="InterPro" id="IPR050177">
    <property type="entry name" value="Lipid_A_modif_metabolic_enz"/>
</dbReference>
<keyword evidence="8" id="KW-1015">Disulfide bond</keyword>
<evidence type="ECO:0000256" key="5">
    <source>
        <dbReference type="ARBA" id="ARBA00022989"/>
    </source>
</evidence>
<evidence type="ECO:0000256" key="9">
    <source>
        <dbReference type="ARBA" id="ARBA00023284"/>
    </source>
</evidence>
<organism evidence="14 15">
    <name type="scientific">Sphingobium naphthae</name>
    <dbReference type="NCBI Taxonomy" id="1886786"/>
    <lineage>
        <taxon>Bacteria</taxon>
        <taxon>Pseudomonadati</taxon>
        <taxon>Pseudomonadota</taxon>
        <taxon>Alphaproteobacteria</taxon>
        <taxon>Sphingomonadales</taxon>
        <taxon>Sphingomonadaceae</taxon>
        <taxon>Sphingobium</taxon>
    </lineage>
</organism>
<dbReference type="Pfam" id="PF07884">
    <property type="entry name" value="VKOR"/>
    <property type="match status" value="1"/>
</dbReference>
<sequence length="831" mass="90704">MSLRARKLNRAGDDAPIVIVTGASGNLGRAISSALSCEYRVVGLDRNAAEVPFPTFATDFSNAAAVELALVKFRERYGSRIASVVHLAAYFDQSGQDHPLYDTVNVEGTRHLLRALQAFEVDQFVYASTLLVHAPCKPGERITEDQPFEPAYAYPQSKLAAERVVEQECGRIPFVTLRLAGVYDRDHLIPTLAQQIARIHQRDLQGYFYAGSPLTGQSMLHKDDLADAVHLAVDRRATLPPDAVMLIGEPDPLSYDTLQDEIGYLIHGVEDWPTLRVPKPLAAAGVWGLERLEPLIPDAIDRGEKPFIRPYMAMMGDHHYALDIWRAKTLLGWEPKHRLKDELPEMIASLRRDPVSWYQRHGITPPDWLLSAQEAGHEPDTLHTGYVLARREEHGRYRWAHFVNVALGTWLITSPPLIGVTDSRMIASDMAAGALVIALALASMAWRATWARWATGVVGIWLLFAPLIFWTTSGAAYLNDTLVGTLVIGFALALPPEPGPSPAAAMTGPDIPPGWTYNPSAWTQRLPIIALALVGLYVSRYLAAYQLGQIDGVWEPFFAGSAADPQNGTEEIITSPLAEAWPISDGGLGGITYILEILTGVVGLKARWRTMPWLVILFGLLIVPLSVTSISFVIIQPLVIGTWGTLTLIGAGAMLLQIPFAVDELIASLQFVRRRAQAGRNWLRVLLMGDTDSGDDKSTSDMFDRPLGAIVRDSVTGGVSLPPSLALSALIGAWLLFTRLTLGSSDAMANADHVLGFLVLTTVSIAAAEATRAVRFLNMGFGAALIVLPFWYGAPIAGLMNGVGCGVALILLSWPRGPILQRYGRWDRLIV</sequence>
<evidence type="ECO:0000256" key="2">
    <source>
        <dbReference type="ARBA" id="ARBA00006214"/>
    </source>
</evidence>
<keyword evidence="7 10" id="KW-0472">Membrane</keyword>
<evidence type="ECO:0000256" key="4">
    <source>
        <dbReference type="ARBA" id="ARBA00022719"/>
    </source>
</evidence>
<accession>A0ABU4A195</accession>
<keyword evidence="9" id="KW-0676">Redox-active center</keyword>
<evidence type="ECO:0000256" key="3">
    <source>
        <dbReference type="ARBA" id="ARBA00022692"/>
    </source>
</evidence>
<feature type="transmembrane region" description="Helical" evidence="10">
    <location>
        <begin position="399"/>
        <end position="419"/>
    </location>
</feature>
<dbReference type="InterPro" id="IPR012932">
    <property type="entry name" value="VKOR"/>
</dbReference>
<comment type="subcellular location">
    <subcellularLocation>
        <location evidence="1">Membrane</location>
        <topology evidence="1">Multi-pass membrane protein</topology>
    </subcellularLocation>
</comment>
<evidence type="ECO:0000256" key="10">
    <source>
        <dbReference type="SAM" id="Phobius"/>
    </source>
</evidence>
<evidence type="ECO:0000256" key="1">
    <source>
        <dbReference type="ARBA" id="ARBA00004141"/>
    </source>
</evidence>
<feature type="domain" description="SPW repeat-containing integral membrane" evidence="12">
    <location>
        <begin position="399"/>
        <end position="492"/>
    </location>
</feature>
<protein>
    <submittedName>
        <fullName evidence="14">NAD-dependent epimerase/dehydratase family protein</fullName>
    </submittedName>
</protein>
<feature type="transmembrane region" description="Helical" evidence="10">
    <location>
        <begin position="453"/>
        <end position="470"/>
    </location>
</feature>